<keyword evidence="1" id="KW-0812">Transmembrane</keyword>
<accession>A0ABY6HWN7</accession>
<dbReference type="InterPro" id="IPR036390">
    <property type="entry name" value="WH_DNA-bd_sf"/>
</dbReference>
<dbReference type="Pfam" id="PF13412">
    <property type="entry name" value="HTH_24"/>
    <property type="match status" value="1"/>
</dbReference>
<dbReference type="Pfam" id="PF24266">
    <property type="entry name" value="HTH_HVO_0163_N"/>
    <property type="match status" value="1"/>
</dbReference>
<gene>
    <name evidence="3" type="ORF">NEF87_004212</name>
</gene>
<evidence type="ECO:0000259" key="2">
    <source>
        <dbReference type="Pfam" id="PF24266"/>
    </source>
</evidence>
<name>A0ABY6HWN7_9ARCH</name>
<evidence type="ECO:0000313" key="3">
    <source>
        <dbReference type="EMBL" id="UYP47927.1"/>
    </source>
</evidence>
<dbReference type="InterPro" id="IPR036388">
    <property type="entry name" value="WH-like_DNA-bd_sf"/>
</dbReference>
<feature type="transmembrane region" description="Helical" evidence="1">
    <location>
        <begin position="74"/>
        <end position="93"/>
    </location>
</feature>
<protein>
    <recommendedName>
        <fullName evidence="2">HVO-0163 N-terminal HTH domain-containing protein</fullName>
    </recommendedName>
</protein>
<dbReference type="SUPFAM" id="SSF46785">
    <property type="entry name" value="Winged helix' DNA-binding domain"/>
    <property type="match status" value="2"/>
</dbReference>
<evidence type="ECO:0000313" key="4">
    <source>
        <dbReference type="Proteomes" id="UP001208689"/>
    </source>
</evidence>
<feature type="transmembrane region" description="Helical" evidence="1">
    <location>
        <begin position="29"/>
        <end position="54"/>
    </location>
</feature>
<dbReference type="EMBL" id="CP104013">
    <property type="protein sequence ID" value="UYP47927.1"/>
    <property type="molecule type" value="Genomic_DNA"/>
</dbReference>
<keyword evidence="1" id="KW-1133">Transmembrane helix</keyword>
<evidence type="ECO:0000256" key="1">
    <source>
        <dbReference type="SAM" id="Phobius"/>
    </source>
</evidence>
<dbReference type="InterPro" id="IPR056504">
    <property type="entry name" value="HTH_HVO_0163_N"/>
</dbReference>
<sequence>MSISNSFAEFPNNETHADLLRRPFNKVQILLLLIFFYCLNNFLISNWTELLYLFDYESVISPSYEMTGPYNPHLELKASFLAVMGIAFFFLEIDFTSYKTLFRQYTISEKGIHRLSNDDVFENENRQIIISLIDLNPGIHYNKLRKHSGLQPGQLQWHLSVLIQYGVIRKKKMGRYVIYFTSFNDQLKSNLSLSLQKSPMTYQILEIIEDNPGINPSQIAKRLNLKRNSVKYHTDKLLVGDLITTMKVGRNIQLYVKKELIESL</sequence>
<feature type="domain" description="HVO-0163 N-terminal HTH" evidence="2">
    <location>
        <begin position="124"/>
        <end position="183"/>
    </location>
</feature>
<dbReference type="PANTHER" id="PTHR36216:SF1">
    <property type="entry name" value="HTH ARSR-TYPE DOMAIN-CONTAINING PROTEIN"/>
    <property type="match status" value="1"/>
</dbReference>
<dbReference type="PANTHER" id="PTHR36216">
    <property type="entry name" value="TRANSCRIPTIONAL REGULATOR, TRMB"/>
    <property type="match status" value="1"/>
</dbReference>
<proteinExistence type="predicted"/>
<keyword evidence="1" id="KW-0472">Membrane</keyword>
<keyword evidence="4" id="KW-1185">Reference proteome</keyword>
<organism evidence="3 4">
    <name type="scientific">Candidatus Lokiarchaeum ossiferum</name>
    <dbReference type="NCBI Taxonomy" id="2951803"/>
    <lineage>
        <taxon>Archaea</taxon>
        <taxon>Promethearchaeati</taxon>
        <taxon>Promethearchaeota</taxon>
        <taxon>Promethearchaeia</taxon>
        <taxon>Promethearchaeales</taxon>
        <taxon>Promethearchaeaceae</taxon>
        <taxon>Candidatus Lokiarchaeum</taxon>
    </lineage>
</organism>
<dbReference type="Proteomes" id="UP001208689">
    <property type="component" value="Chromosome"/>
</dbReference>
<reference evidence="3" key="1">
    <citation type="submission" date="2022-09" db="EMBL/GenBank/DDBJ databases">
        <title>Actin cytoskeleton and complex cell architecture in an #Asgard archaeon.</title>
        <authorList>
            <person name="Ponce Toledo R.I."/>
            <person name="Schleper C."/>
            <person name="Rodrigues Oliveira T."/>
            <person name="Wollweber F."/>
            <person name="Xu J."/>
            <person name="Rittmann S."/>
            <person name="Klingl A."/>
            <person name="Pilhofer M."/>
        </authorList>
    </citation>
    <scope>NUCLEOTIDE SEQUENCE</scope>
    <source>
        <strain evidence="3">B-35</strain>
    </source>
</reference>
<dbReference type="Gene3D" id="1.10.10.10">
    <property type="entry name" value="Winged helix-like DNA-binding domain superfamily/Winged helix DNA-binding domain"/>
    <property type="match status" value="2"/>
</dbReference>